<dbReference type="SUPFAM" id="SSF47413">
    <property type="entry name" value="lambda repressor-like DNA-binding domains"/>
    <property type="match status" value="1"/>
</dbReference>
<dbReference type="SMART" id="SM00530">
    <property type="entry name" value="HTH_XRE"/>
    <property type="match status" value="1"/>
</dbReference>
<dbReference type="Proteomes" id="UP000473470">
    <property type="component" value="Unassembled WGS sequence"/>
</dbReference>
<sequence>MNPTRLRDQLYTLRKQAGLTQTELAELLHIDQSNLSKIERGSRSLDVFGYIDWCRACGASPTDSLADLLGSTSLDT</sequence>
<dbReference type="GO" id="GO:0003677">
    <property type="term" value="F:DNA binding"/>
    <property type="evidence" value="ECO:0007669"/>
    <property type="project" value="InterPro"/>
</dbReference>
<dbReference type="RefSeq" id="WP_043206120.1">
    <property type="nucleotide sequence ID" value="NZ_CABVPM010000018.1"/>
</dbReference>
<name>A0A6L3MUH5_9BURK</name>
<dbReference type="InterPro" id="IPR010982">
    <property type="entry name" value="Lambda_DNA-bd_dom_sf"/>
</dbReference>
<feature type="domain" description="HTH cro/C1-type" evidence="1">
    <location>
        <begin position="10"/>
        <end position="47"/>
    </location>
</feature>
<dbReference type="EMBL" id="VZOK01000032">
    <property type="protein sequence ID" value="KAB0635997.1"/>
    <property type="molecule type" value="Genomic_DNA"/>
</dbReference>
<protein>
    <submittedName>
        <fullName evidence="2">Helix-turn-helix transcriptional regulator</fullName>
    </submittedName>
</protein>
<gene>
    <name evidence="2" type="ORF">F7R25_20975</name>
</gene>
<accession>A0A6L3MUH5</accession>
<dbReference type="Pfam" id="PF13560">
    <property type="entry name" value="HTH_31"/>
    <property type="match status" value="1"/>
</dbReference>
<dbReference type="AlphaFoldDB" id="A0A6L3MUH5"/>
<evidence type="ECO:0000313" key="3">
    <source>
        <dbReference type="Proteomes" id="UP000473470"/>
    </source>
</evidence>
<dbReference type="InterPro" id="IPR001387">
    <property type="entry name" value="Cro/C1-type_HTH"/>
</dbReference>
<dbReference type="CDD" id="cd00093">
    <property type="entry name" value="HTH_XRE"/>
    <property type="match status" value="1"/>
</dbReference>
<comment type="caution">
    <text evidence="2">The sequence shown here is derived from an EMBL/GenBank/DDBJ whole genome shotgun (WGS) entry which is preliminary data.</text>
</comment>
<organism evidence="2 3">
    <name type="scientific">Burkholderia stagnalis</name>
    <dbReference type="NCBI Taxonomy" id="1503054"/>
    <lineage>
        <taxon>Bacteria</taxon>
        <taxon>Pseudomonadati</taxon>
        <taxon>Pseudomonadota</taxon>
        <taxon>Betaproteobacteria</taxon>
        <taxon>Burkholderiales</taxon>
        <taxon>Burkholderiaceae</taxon>
        <taxon>Burkholderia</taxon>
        <taxon>Burkholderia cepacia complex</taxon>
    </lineage>
</organism>
<evidence type="ECO:0000313" key="2">
    <source>
        <dbReference type="EMBL" id="KAB0635997.1"/>
    </source>
</evidence>
<dbReference type="PROSITE" id="PS50943">
    <property type="entry name" value="HTH_CROC1"/>
    <property type="match status" value="1"/>
</dbReference>
<proteinExistence type="predicted"/>
<dbReference type="Gene3D" id="1.10.260.40">
    <property type="entry name" value="lambda repressor-like DNA-binding domains"/>
    <property type="match status" value="1"/>
</dbReference>
<evidence type="ECO:0000259" key="1">
    <source>
        <dbReference type="PROSITE" id="PS50943"/>
    </source>
</evidence>
<reference evidence="2 3" key="1">
    <citation type="submission" date="2019-09" db="EMBL/GenBank/DDBJ databases">
        <title>Draft genome sequences of 48 bacterial type strains from the CCUG.</title>
        <authorList>
            <person name="Tunovic T."/>
            <person name="Pineiro-Iglesias B."/>
            <person name="Unosson C."/>
            <person name="Inganas E."/>
            <person name="Ohlen M."/>
            <person name="Cardew S."/>
            <person name="Jensie-Markopoulos S."/>
            <person name="Salva-Serra F."/>
            <person name="Jaen-Luchoro D."/>
            <person name="Karlsson R."/>
            <person name="Svensson-Stadler L."/>
            <person name="Chun J."/>
            <person name="Moore E."/>
        </authorList>
    </citation>
    <scope>NUCLEOTIDE SEQUENCE [LARGE SCALE GENOMIC DNA]</scope>
    <source>
        <strain evidence="2 3">CCUG 65686</strain>
    </source>
</reference>